<evidence type="ECO:0000313" key="3">
    <source>
        <dbReference type="Proteomes" id="UP000634667"/>
    </source>
</evidence>
<keyword evidence="3" id="KW-1185">Reference proteome</keyword>
<comment type="caution">
    <text evidence="2">The sequence shown here is derived from an EMBL/GenBank/DDBJ whole genome shotgun (WGS) entry which is preliminary data.</text>
</comment>
<proteinExistence type="predicted"/>
<reference evidence="3" key="1">
    <citation type="journal article" date="2019" name="Int. J. Syst. Evol. Microbiol.">
        <title>The Global Catalogue of Microorganisms (GCM) 10K type strain sequencing project: providing services to taxonomists for standard genome sequencing and annotation.</title>
        <authorList>
            <consortium name="The Broad Institute Genomics Platform"/>
            <consortium name="The Broad Institute Genome Sequencing Center for Infectious Disease"/>
            <person name="Wu L."/>
            <person name="Ma J."/>
        </authorList>
    </citation>
    <scope>NUCLEOTIDE SEQUENCE [LARGE SCALE GENOMIC DNA]</scope>
    <source>
        <strain evidence="3">KCTC 23723</strain>
    </source>
</reference>
<accession>A0ABQ2WLB0</accession>
<evidence type="ECO:0000313" key="2">
    <source>
        <dbReference type="EMBL" id="GGW60914.1"/>
    </source>
</evidence>
<keyword evidence="1" id="KW-1133">Transmembrane helix</keyword>
<keyword evidence="1" id="KW-0472">Membrane</keyword>
<gene>
    <name evidence="2" type="ORF">GCM10008111_16330</name>
</gene>
<protein>
    <submittedName>
        <fullName evidence="2">Uncharacterized protein</fullName>
    </submittedName>
</protein>
<name>A0ABQ2WLB0_9ALTE</name>
<dbReference type="RefSeq" id="WP_189482346.1">
    <property type="nucleotide sequence ID" value="NZ_BMYR01000006.1"/>
</dbReference>
<dbReference type="Proteomes" id="UP000634667">
    <property type="component" value="Unassembled WGS sequence"/>
</dbReference>
<evidence type="ECO:0000256" key="1">
    <source>
        <dbReference type="SAM" id="Phobius"/>
    </source>
</evidence>
<keyword evidence="1" id="KW-0812">Transmembrane</keyword>
<sequence>MKQNENETAKVLALFVTGFLTEIALIQSMMRSKTLTVMVIVGVVLFVGFFYFLFNMAT</sequence>
<feature type="transmembrane region" description="Helical" evidence="1">
    <location>
        <begin position="35"/>
        <end position="54"/>
    </location>
</feature>
<dbReference type="EMBL" id="BMYR01000006">
    <property type="protein sequence ID" value="GGW60914.1"/>
    <property type="molecule type" value="Genomic_DNA"/>
</dbReference>
<feature type="transmembrane region" description="Helical" evidence="1">
    <location>
        <begin position="12"/>
        <end position="29"/>
    </location>
</feature>
<organism evidence="2 3">
    <name type="scientific">Alishewanella tabrizica</name>
    <dbReference type="NCBI Taxonomy" id="671278"/>
    <lineage>
        <taxon>Bacteria</taxon>
        <taxon>Pseudomonadati</taxon>
        <taxon>Pseudomonadota</taxon>
        <taxon>Gammaproteobacteria</taxon>
        <taxon>Alteromonadales</taxon>
        <taxon>Alteromonadaceae</taxon>
        <taxon>Alishewanella</taxon>
    </lineage>
</organism>